<dbReference type="EMBL" id="LFIV01000027">
    <property type="protein sequence ID" value="KZL75032.1"/>
    <property type="molecule type" value="Genomic_DNA"/>
</dbReference>
<feature type="binding site" evidence="10">
    <location>
        <begin position="931"/>
        <end position="938"/>
    </location>
    <ligand>
        <name>ATP</name>
        <dbReference type="ChEBI" id="CHEBI:30616"/>
    </ligand>
</feature>
<dbReference type="STRING" id="708197.A0A166VWH1"/>
<evidence type="ECO:0000256" key="6">
    <source>
        <dbReference type="ARBA" id="ARBA00022840"/>
    </source>
</evidence>
<dbReference type="InterPro" id="IPR019821">
    <property type="entry name" value="Kinesin_motor_CS"/>
</dbReference>
<evidence type="ECO:0000256" key="7">
    <source>
        <dbReference type="ARBA" id="ARBA00023054"/>
    </source>
</evidence>
<keyword evidence="6 10" id="KW-0067">ATP-binding</keyword>
<feature type="compositionally biased region" description="Low complexity" evidence="11">
    <location>
        <begin position="325"/>
        <end position="336"/>
    </location>
</feature>
<keyword evidence="5 10" id="KW-0547">Nucleotide-binding</keyword>
<keyword evidence="14" id="KW-1185">Reference proteome</keyword>
<proteinExistence type="inferred from homology"/>
<evidence type="ECO:0000256" key="3">
    <source>
        <dbReference type="ARBA" id="ARBA00022490"/>
    </source>
</evidence>
<dbReference type="PANTHER" id="PTHR47972">
    <property type="entry name" value="KINESIN-LIKE PROTEIN KLP-3"/>
    <property type="match status" value="1"/>
</dbReference>
<evidence type="ECO:0000256" key="4">
    <source>
        <dbReference type="ARBA" id="ARBA00022701"/>
    </source>
</evidence>
<dbReference type="InterPro" id="IPR027640">
    <property type="entry name" value="Kinesin-like_fam"/>
</dbReference>
<dbReference type="PROSITE" id="PS00411">
    <property type="entry name" value="KINESIN_MOTOR_1"/>
    <property type="match status" value="1"/>
</dbReference>
<dbReference type="PRINTS" id="PR00380">
    <property type="entry name" value="KINESINHEAVY"/>
</dbReference>
<evidence type="ECO:0000256" key="10">
    <source>
        <dbReference type="PROSITE-ProRule" id="PRU00283"/>
    </source>
</evidence>
<keyword evidence="9" id="KW-0206">Cytoskeleton</keyword>
<organism evidence="13 14">
    <name type="scientific">Colletotrichum tofieldiae</name>
    <dbReference type="NCBI Taxonomy" id="708197"/>
    <lineage>
        <taxon>Eukaryota</taxon>
        <taxon>Fungi</taxon>
        <taxon>Dikarya</taxon>
        <taxon>Ascomycota</taxon>
        <taxon>Pezizomycotina</taxon>
        <taxon>Sordariomycetes</taxon>
        <taxon>Hypocreomycetidae</taxon>
        <taxon>Glomerellales</taxon>
        <taxon>Glomerellaceae</taxon>
        <taxon>Colletotrichum</taxon>
        <taxon>Colletotrichum spaethianum species complex</taxon>
    </lineage>
</organism>
<feature type="compositionally biased region" description="Polar residues" evidence="11">
    <location>
        <begin position="368"/>
        <end position="378"/>
    </location>
</feature>
<keyword evidence="3" id="KW-0963">Cytoplasm</keyword>
<dbReference type="Gene3D" id="3.40.850.10">
    <property type="entry name" value="Kinesin motor domain"/>
    <property type="match status" value="1"/>
</dbReference>
<dbReference type="GO" id="GO:0008017">
    <property type="term" value="F:microtubule binding"/>
    <property type="evidence" value="ECO:0007669"/>
    <property type="project" value="InterPro"/>
</dbReference>
<evidence type="ECO:0000256" key="9">
    <source>
        <dbReference type="ARBA" id="ARBA00023212"/>
    </source>
</evidence>
<dbReference type="GO" id="GO:0005874">
    <property type="term" value="C:microtubule"/>
    <property type="evidence" value="ECO:0007669"/>
    <property type="project" value="UniProtKB-KW"/>
</dbReference>
<dbReference type="PROSITE" id="PS50067">
    <property type="entry name" value="KINESIN_MOTOR_2"/>
    <property type="match status" value="1"/>
</dbReference>
<feature type="domain" description="Kinesin motor" evidence="12">
    <location>
        <begin position="841"/>
        <end position="1174"/>
    </location>
</feature>
<feature type="region of interest" description="Disordered" evidence="11">
    <location>
        <begin position="46"/>
        <end position="91"/>
    </location>
</feature>
<feature type="region of interest" description="Disordered" evidence="11">
    <location>
        <begin position="301"/>
        <end position="390"/>
    </location>
</feature>
<name>A0A166VWH1_9PEZI</name>
<comment type="similarity">
    <text evidence="2">Belongs to the TRAFAC class myosin-kinesin ATPase superfamily. Kinesin family. KIN-14 subfamily.</text>
</comment>
<dbReference type="GO" id="GO:0008569">
    <property type="term" value="F:minus-end-directed microtubule motor activity"/>
    <property type="evidence" value="ECO:0007669"/>
    <property type="project" value="UniProtKB-ARBA"/>
</dbReference>
<dbReference type="Proteomes" id="UP000076552">
    <property type="component" value="Unassembled WGS sequence"/>
</dbReference>
<feature type="compositionally biased region" description="Basic and acidic residues" evidence="11">
    <location>
        <begin position="647"/>
        <end position="669"/>
    </location>
</feature>
<comment type="caution">
    <text evidence="13">The sequence shown here is derived from an EMBL/GenBank/DDBJ whole genome shotgun (WGS) entry which is preliminary data.</text>
</comment>
<evidence type="ECO:0000256" key="8">
    <source>
        <dbReference type="ARBA" id="ARBA00023175"/>
    </source>
</evidence>
<dbReference type="CDD" id="cd01366">
    <property type="entry name" value="KISc_C_terminal"/>
    <property type="match status" value="1"/>
</dbReference>
<evidence type="ECO:0000256" key="1">
    <source>
        <dbReference type="ARBA" id="ARBA00004245"/>
    </source>
</evidence>
<feature type="region of interest" description="Disordered" evidence="11">
    <location>
        <begin position="644"/>
        <end position="669"/>
    </location>
</feature>
<keyword evidence="7" id="KW-0175">Coiled coil</keyword>
<dbReference type="GO" id="GO:0007018">
    <property type="term" value="P:microtubule-based movement"/>
    <property type="evidence" value="ECO:0007669"/>
    <property type="project" value="InterPro"/>
</dbReference>
<dbReference type="AlphaFoldDB" id="A0A166VWH1"/>
<dbReference type="Pfam" id="PF00225">
    <property type="entry name" value="Kinesin"/>
    <property type="match status" value="1"/>
</dbReference>
<feature type="non-terminal residue" evidence="13">
    <location>
        <position position="1"/>
    </location>
</feature>
<dbReference type="InterPro" id="IPR027417">
    <property type="entry name" value="P-loop_NTPase"/>
</dbReference>
<feature type="compositionally biased region" description="Low complexity" evidence="11">
    <location>
        <begin position="67"/>
        <end position="78"/>
    </location>
</feature>
<evidence type="ECO:0000259" key="12">
    <source>
        <dbReference type="PROSITE" id="PS50067"/>
    </source>
</evidence>
<comment type="subcellular location">
    <subcellularLocation>
        <location evidence="1">Cytoplasm</location>
        <location evidence="1">Cytoskeleton</location>
    </subcellularLocation>
</comment>
<dbReference type="PANTHER" id="PTHR47972:SF45">
    <property type="entry name" value="PROTEIN CLARET SEGREGATIONAL"/>
    <property type="match status" value="1"/>
</dbReference>
<feature type="region of interest" description="Disordered" evidence="11">
    <location>
        <begin position="136"/>
        <end position="157"/>
    </location>
</feature>
<protein>
    <submittedName>
        <fullName evidence="13">Kinesin family protein</fullName>
    </submittedName>
</protein>
<dbReference type="InterPro" id="IPR001752">
    <property type="entry name" value="Kinesin_motor_dom"/>
</dbReference>
<dbReference type="GO" id="GO:0005524">
    <property type="term" value="F:ATP binding"/>
    <property type="evidence" value="ECO:0007669"/>
    <property type="project" value="UniProtKB-UniRule"/>
</dbReference>
<gene>
    <name evidence="13" type="ORF">CT0861_07519</name>
</gene>
<dbReference type="InterPro" id="IPR036961">
    <property type="entry name" value="Kinesin_motor_dom_sf"/>
</dbReference>
<dbReference type="GO" id="GO:0090307">
    <property type="term" value="P:mitotic spindle assembly"/>
    <property type="evidence" value="ECO:0007669"/>
    <property type="project" value="UniProtKB-ARBA"/>
</dbReference>
<dbReference type="SMART" id="SM00129">
    <property type="entry name" value="KISc"/>
    <property type="match status" value="1"/>
</dbReference>
<evidence type="ECO:0000256" key="5">
    <source>
        <dbReference type="ARBA" id="ARBA00022741"/>
    </source>
</evidence>
<dbReference type="SUPFAM" id="SSF52540">
    <property type="entry name" value="P-loop containing nucleoside triphosphate hydrolases"/>
    <property type="match status" value="1"/>
</dbReference>
<feature type="region of interest" description="Disordered" evidence="11">
    <location>
        <begin position="493"/>
        <end position="526"/>
    </location>
</feature>
<accession>A0A166VWH1</accession>
<keyword evidence="8 10" id="KW-0505">Motor protein</keyword>
<sequence>LLLVSHIIIPVVARRVDSILNMDTAENTKLRVRELAAADWHSPSQQHHFRSSVIRPPSNLPRPGTISSGLGLSEMSESQNNARAQPSMIPPPASKIGSLNSAMKRDVPKPGWFFLPERRWEWWRLLTAPSTAELPASKHQKSLAERAGEYPTKSSTTTAGATGIARARSVRGHTLAEVGFFCIPSASYLIPERHVESMEMAPESSAPSSIVLRVDTIRLVLWIAVHLFRSTQRILRDSDGPDNRCTLTRPRSCLRTHSSASGPTYLRTVSGKLQLWLGLQGDRGNSCRSIQLLLDAEVQDDESHRTIDCDDDTGDRDELRCLKDPNNIRPRNAPPATRYNPNSGFSASVGPRGHERSKSSLAHAKSVHGQSRTRNTNPHARPRTAYGHRSEEEFDGPIEQQHGTALQSQQLSFLRPLEFPPGKIRLAKSTSQMNSQREVSLSSRFGALSIKDDTSTTSTQDEDQVVFSTANSFSSLSTVASTAHVDNVTMRASRKAFTKPPDLSPKKRQASHMTDPATPSPDSKRARAVMERLEETIMTIKDSRSPARSPSPSRPYFLTKDSNLTQFVGWDVEGRVAELDSQFKQVKESMNVMLSDKELMDERVGMYKKRISELEAERDKLEDRNGNLQNEINSMRDQMQKLTIESETEKRSHKYELEDQGRKHRHELDELRRELKDETQRTEKSHREALDALERHFKAELDEERSQKSREVQDLRTRLGHEQQDLHATLEKKDREAAEMRAVVETLKGDLDRERTLKKGLEASISELGASNVTLEAKINSLKSHVEFLESDSKAQSDSFANMEARLQEALKEAEVAKEKLIKEETERRVLFNKYQELKGNIRVMCRVRPVLNPSEGAPAKVTFPDEKTSAEIALQTQEVNSFGDVSTKNINFEFDRVFDPSAQNQDVFDEISQLVQSALDGYNVCIFCYGQTGSGKTHTMSSSDGMIPRATHMIYDTVTKLREKQWTYKMEGSFIEVYNEELNDLLTPNSRESDGKGRKLEIRHDDVRKQTSVLNCKTVSLDSADTVEVMLAEAQNNRSVAATKANERSSRSHSVFILKLSGFNSATGERCEGTLNLVDLAGSERLKHSQAEGARMRETQNINKSLSCLGDVIEALGKKSGHIPYRNSKLTHLLQYSLGGNSKTLMFVMVSPLEAHLKETVTSLRFATKVHNTHIGTAKATKKA</sequence>
<evidence type="ECO:0000256" key="11">
    <source>
        <dbReference type="SAM" id="MobiDB-lite"/>
    </source>
</evidence>
<evidence type="ECO:0000313" key="13">
    <source>
        <dbReference type="EMBL" id="KZL75032.1"/>
    </source>
</evidence>
<reference evidence="13 14" key="1">
    <citation type="submission" date="2015-06" db="EMBL/GenBank/DDBJ databases">
        <title>Survival trade-offs in plant roots during colonization by closely related pathogenic and mutualistic fungi.</title>
        <authorList>
            <person name="Hacquard S."/>
            <person name="Kracher B."/>
            <person name="Hiruma K."/>
            <person name="Weinman A."/>
            <person name="Muench P."/>
            <person name="Garrido Oter R."/>
            <person name="Ver Loren van Themaat E."/>
            <person name="Dallerey J.-F."/>
            <person name="Damm U."/>
            <person name="Henrissat B."/>
            <person name="Lespinet O."/>
            <person name="Thon M."/>
            <person name="Kemen E."/>
            <person name="McHardy A.C."/>
            <person name="Schulze-Lefert P."/>
            <person name="O'Connell R.J."/>
        </authorList>
    </citation>
    <scope>NUCLEOTIDE SEQUENCE [LARGE SCALE GENOMIC DNA]</scope>
    <source>
        <strain evidence="13 14">0861</strain>
    </source>
</reference>
<evidence type="ECO:0000313" key="14">
    <source>
        <dbReference type="Proteomes" id="UP000076552"/>
    </source>
</evidence>
<dbReference type="FunFam" id="3.40.850.10:FF:000065">
    <property type="entry name" value="Kinesin-like protein"/>
    <property type="match status" value="1"/>
</dbReference>
<keyword evidence="4" id="KW-0493">Microtubule</keyword>
<evidence type="ECO:0000256" key="2">
    <source>
        <dbReference type="ARBA" id="ARBA00010899"/>
    </source>
</evidence>